<gene>
    <name evidence="2" type="ORF">OG579_14975</name>
</gene>
<dbReference type="KEGG" id="whr:OG579_14975"/>
<evidence type="ECO:0000313" key="3">
    <source>
        <dbReference type="Proteomes" id="UP001432128"/>
    </source>
</evidence>
<dbReference type="Gene3D" id="1.10.260.130">
    <property type="match status" value="1"/>
</dbReference>
<evidence type="ECO:0000256" key="1">
    <source>
        <dbReference type="SAM" id="MobiDB-lite"/>
    </source>
</evidence>
<dbReference type="EMBL" id="CP108021">
    <property type="protein sequence ID" value="WUM22415.1"/>
    <property type="molecule type" value="Genomic_DNA"/>
</dbReference>
<reference evidence="2 3" key="1">
    <citation type="submission" date="2022-10" db="EMBL/GenBank/DDBJ databases">
        <title>The complete genomes of actinobacterial strains from the NBC collection.</title>
        <authorList>
            <person name="Joergensen T.S."/>
            <person name="Alvarez Arevalo M."/>
            <person name="Sterndorff E.B."/>
            <person name="Faurdal D."/>
            <person name="Vuksanovic O."/>
            <person name="Mourched A.-S."/>
            <person name="Charusanti P."/>
            <person name="Shaw S."/>
            <person name="Blin K."/>
            <person name="Weber T."/>
        </authorList>
    </citation>
    <scope>NUCLEOTIDE SEQUENCE [LARGE SCALE GENOMIC DNA]</scope>
    <source>
        <strain evidence="2 3">NBC_00319</strain>
    </source>
</reference>
<protein>
    <submittedName>
        <fullName evidence="2">Lipase family protein</fullName>
    </submittedName>
</protein>
<organism evidence="2 3">
    <name type="scientific">Williamsia herbipolensis</name>
    <dbReference type="NCBI Taxonomy" id="1603258"/>
    <lineage>
        <taxon>Bacteria</taxon>
        <taxon>Bacillati</taxon>
        <taxon>Actinomycetota</taxon>
        <taxon>Actinomycetes</taxon>
        <taxon>Mycobacteriales</taxon>
        <taxon>Nocardiaceae</taxon>
        <taxon>Williamsia</taxon>
    </lineage>
</organism>
<dbReference type="SUPFAM" id="SSF53474">
    <property type="entry name" value="alpha/beta-Hydrolases"/>
    <property type="match status" value="1"/>
</dbReference>
<accession>A0AAU4K8G0</accession>
<sequence>MVVGAAAVVGSGSAVAADSFYSYTGSRPLAQFEPGAVLKQRTVPFHLSGIPVPLQATQIVYRSTDALGKPVANVTSYLKPPNGKPRGVISYQSAYDSLNPADGPSRAVAGDFQILNLTPKGRNIAIGNTLPNGENQALLTALALGYAANIPDTEGRNADFAAGPEYGMLTLDSLRAISAVPTTQVSDTMKIGLLGYSGGAIASNWAAILAPGYAPEINKRLLGVAQGGVLVNPARVLSYASGSVGWGGVVGMAIVGIARGYGVDFGPYISSYGRQVIRQLSDASIGNAFYPGLTWQKLVKPEYANPNSVPELVDVANKINMGTAPVPTVPMLIVQGANGVLEGTRPGPPGVGRGDGVMVAGDVRALAQRYCDAGLRIQYRQYDLLSHIPAAVAWLPESILWLLDRFADRPAPSSCGHIAAGNPRGLSPQTHVAPAGR</sequence>
<dbReference type="InterPro" id="IPR005152">
    <property type="entry name" value="Lipase_secreted"/>
</dbReference>
<dbReference type="Pfam" id="PF03583">
    <property type="entry name" value="LIP"/>
    <property type="match status" value="1"/>
</dbReference>
<dbReference type="Proteomes" id="UP001432128">
    <property type="component" value="Chromosome"/>
</dbReference>
<dbReference type="GO" id="GO:0004806">
    <property type="term" value="F:triacylglycerol lipase activity"/>
    <property type="evidence" value="ECO:0007669"/>
    <property type="project" value="InterPro"/>
</dbReference>
<dbReference type="PANTHER" id="PTHR34853">
    <property type="match status" value="1"/>
</dbReference>
<name>A0AAU4K8G0_9NOCA</name>
<dbReference type="AlphaFoldDB" id="A0AAU4K8G0"/>
<dbReference type="InterPro" id="IPR029058">
    <property type="entry name" value="AB_hydrolase_fold"/>
</dbReference>
<proteinExistence type="predicted"/>
<evidence type="ECO:0000313" key="2">
    <source>
        <dbReference type="EMBL" id="WUM22415.1"/>
    </source>
</evidence>
<dbReference type="GO" id="GO:0016042">
    <property type="term" value="P:lipid catabolic process"/>
    <property type="evidence" value="ECO:0007669"/>
    <property type="project" value="InterPro"/>
</dbReference>
<keyword evidence="3" id="KW-1185">Reference proteome</keyword>
<dbReference type="RefSeq" id="WP_328859252.1">
    <property type="nucleotide sequence ID" value="NZ_CP108021.1"/>
</dbReference>
<dbReference type="Gene3D" id="3.40.50.1820">
    <property type="entry name" value="alpha/beta hydrolase"/>
    <property type="match status" value="1"/>
</dbReference>
<feature type="region of interest" description="Disordered" evidence="1">
    <location>
        <begin position="417"/>
        <end position="437"/>
    </location>
</feature>
<dbReference type="PANTHER" id="PTHR34853:SF1">
    <property type="entry name" value="LIPASE 5"/>
    <property type="match status" value="1"/>
</dbReference>